<keyword evidence="2" id="KW-1185">Reference proteome</keyword>
<dbReference type="Gene3D" id="3.30.1330.70">
    <property type="entry name" value="Holliday junction resolvase RusA"/>
    <property type="match status" value="1"/>
</dbReference>
<dbReference type="EMBL" id="MH450123">
    <property type="protein sequence ID" value="AXH44446.1"/>
    <property type="molecule type" value="Genomic_DNA"/>
</dbReference>
<proteinExistence type="predicted"/>
<dbReference type="Pfam" id="PF05866">
    <property type="entry name" value="RusA"/>
    <property type="match status" value="1"/>
</dbReference>
<reference evidence="2" key="1">
    <citation type="submission" date="2018-06" db="EMBL/GenBank/DDBJ databases">
        <authorList>
            <person name="Zhirakovskaya E."/>
        </authorList>
    </citation>
    <scope>NUCLEOTIDE SEQUENCE [LARGE SCALE GENOMIC DNA]</scope>
</reference>
<dbReference type="Proteomes" id="UP000257231">
    <property type="component" value="Segment"/>
</dbReference>
<dbReference type="SUPFAM" id="SSF103084">
    <property type="entry name" value="Holliday junction resolvase RusA"/>
    <property type="match status" value="1"/>
</dbReference>
<dbReference type="GeneID" id="77925096"/>
<dbReference type="GO" id="GO:0006310">
    <property type="term" value="P:DNA recombination"/>
    <property type="evidence" value="ECO:0007669"/>
    <property type="project" value="InterPro"/>
</dbReference>
<organism evidence="1 2">
    <name type="scientific">Arthrobacter phage MargaretKali</name>
    <dbReference type="NCBI Taxonomy" id="2250414"/>
    <lineage>
        <taxon>Viruses</taxon>
        <taxon>Duplodnaviria</taxon>
        <taxon>Heunggongvirae</taxon>
        <taxon>Uroviricota</taxon>
        <taxon>Caudoviricetes</taxon>
        <taxon>Kumottavirus</taxon>
        <taxon>Kumottavirus margaretkali</taxon>
    </lineage>
</organism>
<dbReference type="GO" id="GO:0000287">
    <property type="term" value="F:magnesium ion binding"/>
    <property type="evidence" value="ECO:0007669"/>
    <property type="project" value="InterPro"/>
</dbReference>
<sequence>MIHVFVPGTPVPQGSVELWRGRIVGVKPELKAWRTAIRKATLERHHGEPLDGPITVSLVFQLAPPKRPRWPLPAVKPDLDKLTRAVFDSLSTTKHKKTSTTIPGVIVDDARITSFHATKTYHGKPGVLITITKEAA</sequence>
<protein>
    <submittedName>
        <fullName evidence="1">RusA-like resolvase</fullName>
    </submittedName>
</protein>
<dbReference type="InterPro" id="IPR036614">
    <property type="entry name" value="RusA-like_sf"/>
</dbReference>
<dbReference type="RefSeq" id="YP_010649548.1">
    <property type="nucleotide sequence ID" value="NC_070769.1"/>
</dbReference>
<gene>
    <name evidence="1" type="primary">66</name>
    <name evidence="1" type="ORF">SEA_MARGARETKALI_66</name>
</gene>
<evidence type="ECO:0000313" key="2">
    <source>
        <dbReference type="Proteomes" id="UP000257231"/>
    </source>
</evidence>
<name>A0A345KN44_9CAUD</name>
<accession>A0A345KN44</accession>
<evidence type="ECO:0000313" key="1">
    <source>
        <dbReference type="EMBL" id="AXH44446.1"/>
    </source>
</evidence>
<dbReference type="GO" id="GO:0006281">
    <property type="term" value="P:DNA repair"/>
    <property type="evidence" value="ECO:0007669"/>
    <property type="project" value="InterPro"/>
</dbReference>
<dbReference type="KEGG" id="vg:77925096"/>
<dbReference type="InterPro" id="IPR008822">
    <property type="entry name" value="Endonuclease_RusA-like"/>
</dbReference>